<dbReference type="InterPro" id="IPR020846">
    <property type="entry name" value="MFS_dom"/>
</dbReference>
<gene>
    <name evidence="8" type="ORF">SPSK_08656</name>
</gene>
<comment type="subcellular location">
    <subcellularLocation>
        <location evidence="1">Membrane</location>
        <topology evidence="1">Multi-pass membrane protein</topology>
    </subcellularLocation>
</comment>
<reference evidence="8 9" key="1">
    <citation type="journal article" date="2014" name="BMC Genomics">
        <title>Comparative genomics of the major fungal agents of human and animal Sporotrichosis: Sporothrix schenckii and Sporothrix brasiliensis.</title>
        <authorList>
            <person name="Teixeira M.M."/>
            <person name="de Almeida L.G."/>
            <person name="Kubitschek-Barreira P."/>
            <person name="Alves F.L."/>
            <person name="Kioshima E.S."/>
            <person name="Abadio A.K."/>
            <person name="Fernandes L."/>
            <person name="Derengowski L.S."/>
            <person name="Ferreira K.S."/>
            <person name="Souza R.C."/>
            <person name="Ruiz J.C."/>
            <person name="de Andrade N.C."/>
            <person name="Paes H.C."/>
            <person name="Nicola A.M."/>
            <person name="Albuquerque P."/>
            <person name="Gerber A.L."/>
            <person name="Martins V.P."/>
            <person name="Peconick L.D."/>
            <person name="Neto A.V."/>
            <person name="Chaucanez C.B."/>
            <person name="Silva P.A."/>
            <person name="Cunha O.L."/>
            <person name="de Oliveira F.F."/>
            <person name="dos Santos T.C."/>
            <person name="Barros A.L."/>
            <person name="Soares M.A."/>
            <person name="de Oliveira L.M."/>
            <person name="Marini M.M."/>
            <person name="Villalobos-Duno H."/>
            <person name="Cunha M.M."/>
            <person name="de Hoog S."/>
            <person name="da Silveira J.F."/>
            <person name="Henrissat B."/>
            <person name="Nino-Vega G.A."/>
            <person name="Cisalpino P.S."/>
            <person name="Mora-Montes H.M."/>
            <person name="Almeida S.R."/>
            <person name="Stajich J.E."/>
            <person name="Lopes-Bezerra L.M."/>
            <person name="Vasconcelos A.T."/>
            <person name="Felipe M.S."/>
        </authorList>
    </citation>
    <scope>NUCLEOTIDE SEQUENCE [LARGE SCALE GENOMIC DNA]</scope>
    <source>
        <strain evidence="8 9">1099-18</strain>
    </source>
</reference>
<feature type="region of interest" description="Disordered" evidence="5">
    <location>
        <begin position="610"/>
        <end position="678"/>
    </location>
</feature>
<name>A0A0F2M5H4_SPOSC</name>
<dbReference type="Gene3D" id="1.20.1250.20">
    <property type="entry name" value="MFS general substrate transporter like domains"/>
    <property type="match status" value="1"/>
</dbReference>
<evidence type="ECO:0000256" key="3">
    <source>
        <dbReference type="ARBA" id="ARBA00022989"/>
    </source>
</evidence>
<feature type="transmembrane region" description="Helical" evidence="6">
    <location>
        <begin position="503"/>
        <end position="524"/>
    </location>
</feature>
<evidence type="ECO:0000313" key="9">
    <source>
        <dbReference type="Proteomes" id="UP000033710"/>
    </source>
</evidence>
<accession>A0A0F2M5H4</accession>
<dbReference type="VEuPathDB" id="FungiDB:SPSK_08656"/>
<dbReference type="PANTHER" id="PTHR23502:SF164">
    <property type="entry name" value="MAJOR FACILITATOR SUPERFAMILY (MFS) PROFILE DOMAIN-CONTAINING PROTEIN"/>
    <property type="match status" value="1"/>
</dbReference>
<feature type="transmembrane region" description="Helical" evidence="6">
    <location>
        <begin position="302"/>
        <end position="322"/>
    </location>
</feature>
<feature type="transmembrane region" description="Helical" evidence="6">
    <location>
        <begin position="239"/>
        <end position="260"/>
    </location>
</feature>
<feature type="compositionally biased region" description="Polar residues" evidence="5">
    <location>
        <begin position="647"/>
        <end position="666"/>
    </location>
</feature>
<evidence type="ECO:0000313" key="8">
    <source>
        <dbReference type="EMBL" id="KJR84938.1"/>
    </source>
</evidence>
<organism evidence="8 9">
    <name type="scientific">Sporothrix schenckii 1099-18</name>
    <dbReference type="NCBI Taxonomy" id="1397361"/>
    <lineage>
        <taxon>Eukaryota</taxon>
        <taxon>Fungi</taxon>
        <taxon>Dikarya</taxon>
        <taxon>Ascomycota</taxon>
        <taxon>Pezizomycotina</taxon>
        <taxon>Sordariomycetes</taxon>
        <taxon>Sordariomycetidae</taxon>
        <taxon>Ophiostomatales</taxon>
        <taxon>Ophiostomataceae</taxon>
        <taxon>Sporothrix</taxon>
    </lineage>
</organism>
<feature type="transmembrane region" description="Helical" evidence="6">
    <location>
        <begin position="272"/>
        <end position="296"/>
    </location>
</feature>
<dbReference type="Proteomes" id="UP000033710">
    <property type="component" value="Unassembled WGS sequence"/>
</dbReference>
<evidence type="ECO:0000256" key="2">
    <source>
        <dbReference type="ARBA" id="ARBA00022692"/>
    </source>
</evidence>
<dbReference type="SUPFAM" id="SSF103473">
    <property type="entry name" value="MFS general substrate transporter"/>
    <property type="match status" value="1"/>
</dbReference>
<feature type="transmembrane region" description="Helical" evidence="6">
    <location>
        <begin position="214"/>
        <end position="233"/>
    </location>
</feature>
<dbReference type="InterPro" id="IPR036259">
    <property type="entry name" value="MFS_trans_sf"/>
</dbReference>
<proteinExistence type="predicted"/>
<dbReference type="Pfam" id="PF07690">
    <property type="entry name" value="MFS_1"/>
    <property type="match status" value="1"/>
</dbReference>
<dbReference type="KEGG" id="ssck:SPSK_08656"/>
<evidence type="ECO:0000256" key="4">
    <source>
        <dbReference type="ARBA" id="ARBA00023136"/>
    </source>
</evidence>
<feature type="transmembrane region" description="Helical" evidence="6">
    <location>
        <begin position="562"/>
        <end position="588"/>
    </location>
</feature>
<feature type="transmembrane region" description="Helical" evidence="6">
    <location>
        <begin position="430"/>
        <end position="451"/>
    </location>
</feature>
<feature type="region of interest" description="Disordered" evidence="5">
    <location>
        <begin position="1"/>
        <end position="69"/>
    </location>
</feature>
<dbReference type="OrthoDB" id="268400at2759"/>
<feature type="compositionally biased region" description="Polar residues" evidence="5">
    <location>
        <begin position="610"/>
        <end position="622"/>
    </location>
</feature>
<sequence length="694" mass="75522">MALPHSNVVQEFPPEWNVALDTESETPRNNTSRVRDHDEQTATESIKAPSDNTSTEKPPLSRVDTSATLTDEEVPLEIVGSTNIYDGDGKIRLIPVSPSTPSPNPKDPLNLPNWRKYAAIGALCFFGSLSMCADFVVGGLLPVFLLEYSGVDPRPILKHADMKGNPSPMALIPPGVQPVSLYEVTLLSTLPSLTNCAASFLLVPLSLAIGRRPVLLVTAMFSWIGGFLAAYSQSLKEHLAARVIHGLGSATVEALLPLVMQDMVFIHQRNRAIAAIMACQGPMMTIFGMLSPYIAVEHSWRWIYLITSSVGVLAWVLLIAFVPETRVKRSKQELNGQQVWPVAPGEVRTALDYATYGKRTLRDDLTMFHVGFQWREAALQMLRALQTTYFPAMLLVICIDAVFFIIMQSIGQTISFALLAAGIPYELSGLTMLVGLVSSVVVYLFGGPLADKLTLKISRLRGKTNREPEFQLPNLIVPFISSMAGCIIFGCAVQFHWHIAITLLGNAMLMIGSLTAATVLKTFIIESYPQWPGPVLVNVNTLRTVISFGFSSHASSWVQQRGYLFVFGVYVAVLFVMAMFIPVFFVFGKKFRQWTSGRIAKEDGLTSTTFVGSSNDVSPKTPGSSGESSGESSVGSTTALNRPRLPRSTTIGSIDGTLSRTTTTVETMEPSDGVSDVGLGKSKVMASVTVKEEV</sequence>
<evidence type="ECO:0000256" key="5">
    <source>
        <dbReference type="SAM" id="MobiDB-lite"/>
    </source>
</evidence>
<keyword evidence="3 6" id="KW-1133">Transmembrane helix</keyword>
<dbReference type="EMBL" id="AXCR01000007">
    <property type="protein sequence ID" value="KJR84938.1"/>
    <property type="molecule type" value="Genomic_DNA"/>
</dbReference>
<dbReference type="GO" id="GO:0022857">
    <property type="term" value="F:transmembrane transporter activity"/>
    <property type="evidence" value="ECO:0007669"/>
    <property type="project" value="InterPro"/>
</dbReference>
<keyword evidence="2 6" id="KW-0812">Transmembrane</keyword>
<reference evidence="8 9" key="2">
    <citation type="journal article" date="2015" name="Eukaryot. Cell">
        <title>Asexual propagation of a virulent clone complex in a human and feline outbreak of sporotrichosis.</title>
        <authorList>
            <person name="Teixeira Mde M."/>
            <person name="Rodrigues A.M."/>
            <person name="Tsui C.K."/>
            <person name="de Almeida L.G."/>
            <person name="Van Diepeningen A.D."/>
            <person name="van den Ende B.G."/>
            <person name="Fernandes G.F."/>
            <person name="Kano R."/>
            <person name="Hamelin R.C."/>
            <person name="Lopes-Bezerra L.M."/>
            <person name="Vasconcelos A.T."/>
            <person name="de Hoog S."/>
            <person name="de Camargo Z.P."/>
            <person name="Felipe M.S."/>
        </authorList>
    </citation>
    <scope>NUCLEOTIDE SEQUENCE [LARGE SCALE GENOMIC DNA]</scope>
    <source>
        <strain evidence="8 9">1099-18</strain>
    </source>
</reference>
<dbReference type="GO" id="GO:0005886">
    <property type="term" value="C:plasma membrane"/>
    <property type="evidence" value="ECO:0007669"/>
    <property type="project" value="TreeGrafter"/>
</dbReference>
<keyword evidence="4 6" id="KW-0472">Membrane</keyword>
<dbReference type="InterPro" id="IPR011701">
    <property type="entry name" value="MFS"/>
</dbReference>
<evidence type="ECO:0000259" key="7">
    <source>
        <dbReference type="PROSITE" id="PS50850"/>
    </source>
</evidence>
<dbReference type="RefSeq" id="XP_016587614.1">
    <property type="nucleotide sequence ID" value="XM_016735247.1"/>
</dbReference>
<dbReference type="AlphaFoldDB" id="A0A0F2M5H4"/>
<evidence type="ECO:0000256" key="6">
    <source>
        <dbReference type="SAM" id="Phobius"/>
    </source>
</evidence>
<dbReference type="PROSITE" id="PS50850">
    <property type="entry name" value="MFS"/>
    <property type="match status" value="1"/>
</dbReference>
<dbReference type="PANTHER" id="PTHR23502">
    <property type="entry name" value="MAJOR FACILITATOR SUPERFAMILY"/>
    <property type="match status" value="1"/>
</dbReference>
<dbReference type="GeneID" id="27670524"/>
<feature type="transmembrane region" description="Helical" evidence="6">
    <location>
        <begin position="389"/>
        <end position="410"/>
    </location>
</feature>
<comment type="caution">
    <text evidence="8">The sequence shown here is derived from an EMBL/GenBank/DDBJ whole genome shotgun (WGS) entry which is preliminary data.</text>
</comment>
<feature type="compositionally biased region" description="Low complexity" evidence="5">
    <location>
        <begin position="623"/>
        <end position="636"/>
    </location>
</feature>
<feature type="transmembrane region" description="Helical" evidence="6">
    <location>
        <begin position="472"/>
        <end position="497"/>
    </location>
</feature>
<feature type="domain" description="Major facilitator superfamily (MFS) profile" evidence="7">
    <location>
        <begin position="119"/>
        <end position="590"/>
    </location>
</feature>
<evidence type="ECO:0000256" key="1">
    <source>
        <dbReference type="ARBA" id="ARBA00004141"/>
    </source>
</evidence>
<feature type="transmembrane region" description="Helical" evidence="6">
    <location>
        <begin position="184"/>
        <end position="207"/>
    </location>
</feature>
<protein>
    <recommendedName>
        <fullName evidence="7">Major facilitator superfamily (MFS) profile domain-containing protein</fullName>
    </recommendedName>
</protein>
<feature type="transmembrane region" description="Helical" evidence="6">
    <location>
        <begin position="117"/>
        <end position="145"/>
    </location>
</feature>